<dbReference type="InterPro" id="IPR016162">
    <property type="entry name" value="Ald_DH_N"/>
</dbReference>
<dbReference type="OrthoDB" id="310895at2759"/>
<dbReference type="FunFam" id="3.40.605.10:FF:000050">
    <property type="entry name" value="Aldehyde dehydrogenase, mitochondrial"/>
    <property type="match status" value="1"/>
</dbReference>
<dbReference type="SUPFAM" id="SSF53720">
    <property type="entry name" value="ALDH-like"/>
    <property type="match status" value="1"/>
</dbReference>
<dbReference type="GO" id="GO:0019413">
    <property type="term" value="P:acetate biosynthetic process"/>
    <property type="evidence" value="ECO:0007669"/>
    <property type="project" value="UniProtKB-ARBA"/>
</dbReference>
<dbReference type="FunFam" id="3.40.605.10:FF:000026">
    <property type="entry name" value="Aldehyde dehydrogenase, putative"/>
    <property type="match status" value="1"/>
</dbReference>
<name>A0A139ABH5_GONPJ</name>
<evidence type="ECO:0000259" key="5">
    <source>
        <dbReference type="Pfam" id="PF00171"/>
    </source>
</evidence>
<feature type="active site" evidence="3">
    <location>
        <position position="335"/>
    </location>
</feature>
<organism evidence="6 7">
    <name type="scientific">Gonapodya prolifera (strain JEL478)</name>
    <name type="common">Monoblepharis prolifera</name>
    <dbReference type="NCBI Taxonomy" id="1344416"/>
    <lineage>
        <taxon>Eukaryota</taxon>
        <taxon>Fungi</taxon>
        <taxon>Fungi incertae sedis</taxon>
        <taxon>Chytridiomycota</taxon>
        <taxon>Chytridiomycota incertae sedis</taxon>
        <taxon>Monoblepharidomycetes</taxon>
        <taxon>Monoblepharidales</taxon>
        <taxon>Gonapodyaceae</taxon>
        <taxon>Gonapodya</taxon>
    </lineage>
</organism>
<accession>A0A139ABH5</accession>
<dbReference type="PROSITE" id="PS00687">
    <property type="entry name" value="ALDEHYDE_DEHYDR_GLU"/>
    <property type="match status" value="1"/>
</dbReference>
<evidence type="ECO:0000313" key="7">
    <source>
        <dbReference type="Proteomes" id="UP000070544"/>
    </source>
</evidence>
<dbReference type="FunFam" id="3.40.309.10:FF:000001">
    <property type="entry name" value="Mitochondrial aldehyde dehydrogenase 2"/>
    <property type="match status" value="1"/>
</dbReference>
<dbReference type="InterPro" id="IPR029510">
    <property type="entry name" value="Ald_DH_CS_GLU"/>
</dbReference>
<gene>
    <name evidence="6" type="ORF">M427DRAFT_71151</name>
</gene>
<dbReference type="Pfam" id="PF00171">
    <property type="entry name" value="Aldedh"/>
    <property type="match status" value="1"/>
</dbReference>
<feature type="domain" description="Aldehyde dehydrogenase" evidence="5">
    <location>
        <begin position="97"/>
        <end position="558"/>
    </location>
</feature>
<comment type="similarity">
    <text evidence="1 4">Belongs to the aldehyde dehydrogenase family.</text>
</comment>
<protein>
    <submittedName>
        <fullName evidence="6">Putative aldehyde dehydrogenase AldA</fullName>
    </submittedName>
</protein>
<evidence type="ECO:0000256" key="2">
    <source>
        <dbReference type="ARBA" id="ARBA00023002"/>
    </source>
</evidence>
<dbReference type="Gene3D" id="3.40.309.10">
    <property type="entry name" value="Aldehyde Dehydrogenase, Chain A, domain 2"/>
    <property type="match status" value="1"/>
</dbReference>
<dbReference type="EMBL" id="KQ965775">
    <property type="protein sequence ID" value="KXS13763.1"/>
    <property type="molecule type" value="Genomic_DNA"/>
</dbReference>
<evidence type="ECO:0000256" key="3">
    <source>
        <dbReference type="PROSITE-ProRule" id="PRU10007"/>
    </source>
</evidence>
<dbReference type="InterPro" id="IPR016161">
    <property type="entry name" value="Ald_DH/histidinol_DH"/>
</dbReference>
<dbReference type="OMA" id="WSNTFNK"/>
<dbReference type="AlphaFoldDB" id="A0A139ABH5"/>
<sequence>MTVSERHPHAGFAQTAPALVFFGLRATLCRTSMPARRRWTHGSATIVTHGCHVMDFLGEGGAGHASATGLDFDDTVEVRIGSKKHKIHTGIFINGQFVKSVSGKTFPTINASNGEVIAQVQEGDKADIDAAVRAARKAYETVWEKTEGAQRAKYLWKLADLMERDLEFLAGLEALDNGKTQANAAAGDLPLAIGCLRYYSGWCDKIEGKTFMDTHSYMNYTRHEPIGLVGQIIPWNFPILMFAWKIGPALACGNVTVIKPSEKTPLTALALAALIKEAGIPDGVVNVVPGYGPTAGSALAEHPDVHKIAFTGSGRTGRAIMQSSAKSNLKKISLELGGKSPAIVFDDANIESAVNWCKVGIFFNHGQTCCASSRVYVHEAIYDKFLVAYKKVAESIKLGDQFDPATEQGPQVDEVQFNSIMRYIDHGVQEGAKLVTGGKRHGTSGYFVEPTIFADVKEDAKIMQEEIFGPVVAVTTFKSEEEIIKRANASTYGLAAAVFTKDINRAIRVSNALHAGTVWVNCYNVFHQNTPFGGFKESGIGRELGEYALELYTQVKSVKINLGE</sequence>
<dbReference type="GO" id="GO:0004030">
    <property type="term" value="F:aldehyde dehydrogenase [NAD(P)+] activity"/>
    <property type="evidence" value="ECO:0007669"/>
    <property type="project" value="UniProtKB-ARBA"/>
</dbReference>
<dbReference type="Proteomes" id="UP000070544">
    <property type="component" value="Unassembled WGS sequence"/>
</dbReference>
<dbReference type="PANTHER" id="PTHR11699">
    <property type="entry name" value="ALDEHYDE DEHYDROGENASE-RELATED"/>
    <property type="match status" value="1"/>
</dbReference>
<reference evidence="6 7" key="1">
    <citation type="journal article" date="2015" name="Genome Biol. Evol.">
        <title>Phylogenomic analyses indicate that early fungi evolved digesting cell walls of algal ancestors of land plants.</title>
        <authorList>
            <person name="Chang Y."/>
            <person name="Wang S."/>
            <person name="Sekimoto S."/>
            <person name="Aerts A.L."/>
            <person name="Choi C."/>
            <person name="Clum A."/>
            <person name="LaButti K.M."/>
            <person name="Lindquist E.A."/>
            <person name="Yee Ngan C."/>
            <person name="Ohm R.A."/>
            <person name="Salamov A.A."/>
            <person name="Grigoriev I.V."/>
            <person name="Spatafora J.W."/>
            <person name="Berbee M.L."/>
        </authorList>
    </citation>
    <scope>NUCLEOTIDE SEQUENCE [LARGE SCALE GENOMIC DNA]</scope>
    <source>
        <strain evidence="6 7">JEL478</strain>
    </source>
</reference>
<dbReference type="STRING" id="1344416.A0A139ABH5"/>
<evidence type="ECO:0000256" key="1">
    <source>
        <dbReference type="ARBA" id="ARBA00009986"/>
    </source>
</evidence>
<evidence type="ECO:0000313" key="6">
    <source>
        <dbReference type="EMBL" id="KXS13763.1"/>
    </source>
</evidence>
<proteinExistence type="inferred from homology"/>
<dbReference type="InterPro" id="IPR015590">
    <property type="entry name" value="Aldehyde_DH_dom"/>
</dbReference>
<dbReference type="InterPro" id="IPR016160">
    <property type="entry name" value="Ald_DH_CS_CYS"/>
</dbReference>
<dbReference type="CDD" id="cd07091">
    <property type="entry name" value="ALDH_F1-2_Ald2-like"/>
    <property type="match status" value="1"/>
</dbReference>
<keyword evidence="2 4" id="KW-0560">Oxidoreductase</keyword>
<evidence type="ECO:0000256" key="4">
    <source>
        <dbReference type="RuleBase" id="RU003345"/>
    </source>
</evidence>
<dbReference type="Gene3D" id="3.40.605.10">
    <property type="entry name" value="Aldehyde Dehydrogenase, Chain A, domain 1"/>
    <property type="match status" value="1"/>
</dbReference>
<dbReference type="PROSITE" id="PS00070">
    <property type="entry name" value="ALDEHYDE_DEHYDR_CYS"/>
    <property type="match status" value="1"/>
</dbReference>
<keyword evidence="7" id="KW-1185">Reference proteome</keyword>
<dbReference type="InterPro" id="IPR016163">
    <property type="entry name" value="Ald_DH_C"/>
</dbReference>